<feature type="compositionally biased region" description="Acidic residues" evidence="1">
    <location>
        <begin position="163"/>
        <end position="178"/>
    </location>
</feature>
<keyword evidence="3" id="KW-1185">Reference proteome</keyword>
<evidence type="ECO:0000313" key="3">
    <source>
        <dbReference type="Proteomes" id="UP000807342"/>
    </source>
</evidence>
<protein>
    <submittedName>
        <fullName evidence="2">Uncharacterized protein</fullName>
    </submittedName>
</protein>
<reference evidence="2" key="1">
    <citation type="submission" date="2020-11" db="EMBL/GenBank/DDBJ databases">
        <authorList>
            <consortium name="DOE Joint Genome Institute"/>
            <person name="Ahrendt S."/>
            <person name="Riley R."/>
            <person name="Andreopoulos W."/>
            <person name="Labutti K."/>
            <person name="Pangilinan J."/>
            <person name="Ruiz-Duenas F.J."/>
            <person name="Barrasa J.M."/>
            <person name="Sanchez-Garcia M."/>
            <person name="Camarero S."/>
            <person name="Miyauchi S."/>
            <person name="Serrano A."/>
            <person name="Linde D."/>
            <person name="Babiker R."/>
            <person name="Drula E."/>
            <person name="Ayuso-Fernandez I."/>
            <person name="Pacheco R."/>
            <person name="Padilla G."/>
            <person name="Ferreira P."/>
            <person name="Barriuso J."/>
            <person name="Kellner H."/>
            <person name="Castanera R."/>
            <person name="Alfaro M."/>
            <person name="Ramirez L."/>
            <person name="Pisabarro A.G."/>
            <person name="Kuo A."/>
            <person name="Tritt A."/>
            <person name="Lipzen A."/>
            <person name="He G."/>
            <person name="Yan M."/>
            <person name="Ng V."/>
            <person name="Cullen D."/>
            <person name="Martin F."/>
            <person name="Rosso M.-N."/>
            <person name="Henrissat B."/>
            <person name="Hibbett D."/>
            <person name="Martinez A.T."/>
            <person name="Grigoriev I.V."/>
        </authorList>
    </citation>
    <scope>NUCLEOTIDE SEQUENCE</scope>
    <source>
        <strain evidence="2">MF-IS2</strain>
    </source>
</reference>
<gene>
    <name evidence="2" type="ORF">P691DRAFT_806414</name>
</gene>
<feature type="region of interest" description="Disordered" evidence="1">
    <location>
        <begin position="158"/>
        <end position="191"/>
    </location>
</feature>
<accession>A0A9P5X6E4</accession>
<name>A0A9P5X6E4_9AGAR</name>
<sequence>MSPLQEILVPDELLKTAAAVLKEGSYTSIPFTKEHLDLWPPNDNKSYFPNGILLQHWDIPAHDPYILDPIPREILLLPQSYYGLDVRSKERFQSLVPPLHASNADILVPKYHTCLEGLVTFIMNPPIGLEPIHLRGTSRYLCDISDFLNYRVDGNDENGVNYNDDDEAEDEDEDDADSEASPTMTSSARMHDSRRHFSSLCLTRKSLSSRLSPMWEFSKPKPCARPTINASYGQRIITVSCLFLRRVM</sequence>
<organism evidence="2 3">
    <name type="scientific">Macrolepiota fuliginosa MF-IS2</name>
    <dbReference type="NCBI Taxonomy" id="1400762"/>
    <lineage>
        <taxon>Eukaryota</taxon>
        <taxon>Fungi</taxon>
        <taxon>Dikarya</taxon>
        <taxon>Basidiomycota</taxon>
        <taxon>Agaricomycotina</taxon>
        <taxon>Agaricomycetes</taxon>
        <taxon>Agaricomycetidae</taxon>
        <taxon>Agaricales</taxon>
        <taxon>Agaricineae</taxon>
        <taxon>Agaricaceae</taxon>
        <taxon>Macrolepiota</taxon>
    </lineage>
</organism>
<proteinExistence type="predicted"/>
<dbReference type="Proteomes" id="UP000807342">
    <property type="component" value="Unassembled WGS sequence"/>
</dbReference>
<evidence type="ECO:0000256" key="1">
    <source>
        <dbReference type="SAM" id="MobiDB-lite"/>
    </source>
</evidence>
<dbReference type="AlphaFoldDB" id="A0A9P5X6E4"/>
<evidence type="ECO:0000313" key="2">
    <source>
        <dbReference type="EMBL" id="KAF9444930.1"/>
    </source>
</evidence>
<dbReference type="EMBL" id="MU151337">
    <property type="protein sequence ID" value="KAF9444930.1"/>
    <property type="molecule type" value="Genomic_DNA"/>
</dbReference>
<dbReference type="OrthoDB" id="2730545at2759"/>
<comment type="caution">
    <text evidence="2">The sequence shown here is derived from an EMBL/GenBank/DDBJ whole genome shotgun (WGS) entry which is preliminary data.</text>
</comment>